<comment type="caution">
    <text evidence="1">The sequence shown here is derived from an EMBL/GenBank/DDBJ whole genome shotgun (WGS) entry which is preliminary data.</text>
</comment>
<reference evidence="1" key="1">
    <citation type="journal article" date="2018" name="Curr. Microbiol.">
        <title>Cellulosimicrobium arenosum sp. nov., Isolated from Marine Sediment Sand.</title>
        <authorList>
            <person name="Oh M."/>
            <person name="Kim J.H."/>
            <person name="Yoon J.H."/>
            <person name="Schumann P."/>
            <person name="Kim W."/>
        </authorList>
    </citation>
    <scope>NUCLEOTIDE SEQUENCE</scope>
    <source>
        <strain evidence="1">KCTC 49039</strain>
    </source>
</reference>
<gene>
    <name evidence="1" type="ORF">IF651_11305</name>
</gene>
<dbReference type="RefSeq" id="WP_191829220.1">
    <property type="nucleotide sequence ID" value="NZ_JACYHB010000008.1"/>
</dbReference>
<name>A0A927J0J1_9MICO</name>
<dbReference type="Proteomes" id="UP000610846">
    <property type="component" value="Unassembled WGS sequence"/>
</dbReference>
<sequence>MRGERPLVVVREIGGERVAEQQVVPALDGLVDRRPGRRCPLISNMAERRVPLRS</sequence>
<dbReference type="AlphaFoldDB" id="A0A927J0J1"/>
<keyword evidence="2" id="KW-1185">Reference proteome</keyword>
<evidence type="ECO:0000313" key="1">
    <source>
        <dbReference type="EMBL" id="MBD8079643.1"/>
    </source>
</evidence>
<evidence type="ECO:0000313" key="2">
    <source>
        <dbReference type="Proteomes" id="UP000610846"/>
    </source>
</evidence>
<organism evidence="1 2">
    <name type="scientific">Cellulosimicrobium arenosum</name>
    <dbReference type="NCBI Taxonomy" id="2708133"/>
    <lineage>
        <taxon>Bacteria</taxon>
        <taxon>Bacillati</taxon>
        <taxon>Actinomycetota</taxon>
        <taxon>Actinomycetes</taxon>
        <taxon>Micrococcales</taxon>
        <taxon>Promicromonosporaceae</taxon>
        <taxon>Cellulosimicrobium</taxon>
    </lineage>
</organism>
<accession>A0A927J0J1</accession>
<proteinExistence type="predicted"/>
<dbReference type="EMBL" id="JACYHB010000008">
    <property type="protein sequence ID" value="MBD8079643.1"/>
    <property type="molecule type" value="Genomic_DNA"/>
</dbReference>
<reference evidence="1" key="2">
    <citation type="submission" date="2020-09" db="EMBL/GenBank/DDBJ databases">
        <authorList>
            <person name="Yu Y."/>
        </authorList>
    </citation>
    <scope>NUCLEOTIDE SEQUENCE</scope>
    <source>
        <strain evidence="1">KCTC 49039</strain>
    </source>
</reference>
<protein>
    <submittedName>
        <fullName evidence="1">Uncharacterized protein</fullName>
    </submittedName>
</protein>